<dbReference type="GO" id="GO:0006629">
    <property type="term" value="P:lipid metabolic process"/>
    <property type="evidence" value="ECO:0007669"/>
    <property type="project" value="InterPro"/>
</dbReference>
<dbReference type="Gene3D" id="3.20.20.190">
    <property type="entry name" value="Phosphatidylinositol (PI) phosphodiesterase"/>
    <property type="match status" value="1"/>
</dbReference>
<evidence type="ECO:0000313" key="2">
    <source>
        <dbReference type="EMBL" id="ODQ82169.1"/>
    </source>
</evidence>
<dbReference type="Pfam" id="PF00388">
    <property type="entry name" value="PI-PLC-X"/>
    <property type="match status" value="1"/>
</dbReference>
<name>A0A1E3QWU7_9ASCO</name>
<dbReference type="CDD" id="cd08586">
    <property type="entry name" value="PI-PLCc_BcPLC_like"/>
    <property type="match status" value="1"/>
</dbReference>
<dbReference type="OrthoDB" id="1046782at2759"/>
<dbReference type="InterPro" id="IPR017946">
    <property type="entry name" value="PLC-like_Pdiesterase_TIM-brl"/>
</dbReference>
<feature type="domain" description="Phosphatidylinositol-specific phospholipase C X" evidence="1">
    <location>
        <begin position="12"/>
        <end position="166"/>
    </location>
</feature>
<sequence>MVQYNEWMKDVNDDAKLSSLSVPGTHNSAACHVALPSVQCQGASVTDQLNHGVRFLDIRCAKLFLASGDDANDLQVIHGKFPVKIPFPLKLAKVLDEVYAFLQSHGSETVIVSLKQEGQDTWDNDSDEFPKVIWENYVRPHQDQWYLGSGIPRLGDTRGKAVLFRRFGVKDEQLSQNLGIDAHWWTYNTTDDDRGEIRVQDFCELNDTNDVQKKSDYVKQLTSQAIQYNATNPADPKLFLNFCSGSNFFNPECWPEKIAQCMSDANIQDCFGKGCGIVVLDYSEKDDYKLVKELVDKNF</sequence>
<proteinExistence type="predicted"/>
<dbReference type="InterPro" id="IPR051057">
    <property type="entry name" value="PI-PLC_domain"/>
</dbReference>
<dbReference type="PANTHER" id="PTHR13593:SF113">
    <property type="entry name" value="SI:DKEY-266F7.9"/>
    <property type="match status" value="1"/>
</dbReference>
<dbReference type="AlphaFoldDB" id="A0A1E3QWU7"/>
<dbReference type="GO" id="GO:0008081">
    <property type="term" value="F:phosphoric diester hydrolase activity"/>
    <property type="evidence" value="ECO:0007669"/>
    <property type="project" value="InterPro"/>
</dbReference>
<evidence type="ECO:0000259" key="1">
    <source>
        <dbReference type="SMART" id="SM00148"/>
    </source>
</evidence>
<dbReference type="InterPro" id="IPR000909">
    <property type="entry name" value="PLipase_C_PInositol-sp_X_dom"/>
</dbReference>
<evidence type="ECO:0000313" key="3">
    <source>
        <dbReference type="Proteomes" id="UP000094336"/>
    </source>
</evidence>
<keyword evidence="3" id="KW-1185">Reference proteome</keyword>
<dbReference type="EMBL" id="KV454426">
    <property type="protein sequence ID" value="ODQ82169.1"/>
    <property type="molecule type" value="Genomic_DNA"/>
</dbReference>
<dbReference type="SUPFAM" id="SSF51695">
    <property type="entry name" value="PLC-like phosphodiesterases"/>
    <property type="match status" value="1"/>
</dbReference>
<gene>
    <name evidence="2" type="ORF">BABINDRAFT_5174</name>
</gene>
<protein>
    <recommendedName>
        <fullName evidence="1">Phosphatidylinositol-specific phospholipase C X domain-containing protein</fullName>
    </recommendedName>
</protein>
<dbReference type="GeneID" id="30150018"/>
<dbReference type="PANTHER" id="PTHR13593">
    <property type="match status" value="1"/>
</dbReference>
<dbReference type="Proteomes" id="UP000094336">
    <property type="component" value="Unassembled WGS sequence"/>
</dbReference>
<dbReference type="RefSeq" id="XP_018987497.1">
    <property type="nucleotide sequence ID" value="XM_019132165.1"/>
</dbReference>
<dbReference type="STRING" id="984486.A0A1E3QWU7"/>
<dbReference type="PROSITE" id="PS50007">
    <property type="entry name" value="PIPLC_X_DOMAIN"/>
    <property type="match status" value="1"/>
</dbReference>
<accession>A0A1E3QWU7</accession>
<dbReference type="SMART" id="SM00148">
    <property type="entry name" value="PLCXc"/>
    <property type="match status" value="1"/>
</dbReference>
<reference evidence="3" key="1">
    <citation type="submission" date="2016-05" db="EMBL/GenBank/DDBJ databases">
        <title>Comparative genomics of biotechnologically important yeasts.</title>
        <authorList>
            <consortium name="DOE Joint Genome Institute"/>
            <person name="Riley R."/>
            <person name="Haridas S."/>
            <person name="Wolfe K.H."/>
            <person name="Lopes M.R."/>
            <person name="Hittinger C.T."/>
            <person name="Goker M."/>
            <person name="Salamov A."/>
            <person name="Wisecaver J."/>
            <person name="Long T.M."/>
            <person name="Aerts A.L."/>
            <person name="Barry K."/>
            <person name="Choi C."/>
            <person name="Clum A."/>
            <person name="Coughlan A.Y."/>
            <person name="Deshpande S."/>
            <person name="Douglass A.P."/>
            <person name="Hanson S.J."/>
            <person name="Klenk H.-P."/>
            <person name="Labutti K."/>
            <person name="Lapidus A."/>
            <person name="Lindquist E."/>
            <person name="Lipzen A."/>
            <person name="Meier-Kolthoff J.P."/>
            <person name="Ohm R.A."/>
            <person name="Otillar R.P."/>
            <person name="Pangilinan J."/>
            <person name="Peng Y."/>
            <person name="Rokas A."/>
            <person name="Rosa C.A."/>
            <person name="Scheuner C."/>
            <person name="Sibirny A.A."/>
            <person name="Slot J.C."/>
            <person name="Stielow J.B."/>
            <person name="Sun H."/>
            <person name="Kurtzman C.P."/>
            <person name="Blackwell M."/>
            <person name="Grigoriev I.V."/>
            <person name="Jeffries T.W."/>
        </authorList>
    </citation>
    <scope>NUCLEOTIDE SEQUENCE [LARGE SCALE GENOMIC DNA]</scope>
    <source>
        <strain evidence="3">NRRL Y-12698</strain>
    </source>
</reference>
<organism evidence="2 3">
    <name type="scientific">Babjeviella inositovora NRRL Y-12698</name>
    <dbReference type="NCBI Taxonomy" id="984486"/>
    <lineage>
        <taxon>Eukaryota</taxon>
        <taxon>Fungi</taxon>
        <taxon>Dikarya</taxon>
        <taxon>Ascomycota</taxon>
        <taxon>Saccharomycotina</taxon>
        <taxon>Pichiomycetes</taxon>
        <taxon>Serinales incertae sedis</taxon>
        <taxon>Babjeviella</taxon>
    </lineage>
</organism>